<evidence type="ECO:0000256" key="4">
    <source>
        <dbReference type="ARBA" id="ARBA00022692"/>
    </source>
</evidence>
<keyword evidence="8 16" id="KW-0472">Membrane</keyword>
<dbReference type="eggNOG" id="COG0772">
    <property type="taxonomic scope" value="Bacteria"/>
</dbReference>
<dbReference type="GO" id="GO:0032153">
    <property type="term" value="C:cell division site"/>
    <property type="evidence" value="ECO:0007669"/>
    <property type="project" value="TreeGrafter"/>
</dbReference>
<comment type="similarity">
    <text evidence="11">Belongs to the SEDS family. FtsW subfamily.</text>
</comment>
<dbReference type="RefSeq" id="WP_010528355.1">
    <property type="nucleotide sequence ID" value="NZ_AFSL01000082.1"/>
</dbReference>
<evidence type="ECO:0000256" key="14">
    <source>
        <dbReference type="ARBA" id="ARBA00044770"/>
    </source>
</evidence>
<evidence type="ECO:0000256" key="9">
    <source>
        <dbReference type="ARBA" id="ARBA00032370"/>
    </source>
</evidence>
<dbReference type="EMBL" id="FONA01000008">
    <property type="protein sequence ID" value="SFE20070.1"/>
    <property type="molecule type" value="Genomic_DNA"/>
</dbReference>
<comment type="catalytic activity">
    <reaction evidence="15">
        <text>[GlcNAc-(1-&gt;4)-Mur2Ac(oyl-L-Ala-gamma-D-Glu-L-Lys-D-Ala-D-Ala)](n)-di-trans,octa-cis-undecaprenyl diphosphate + beta-D-GlcNAc-(1-&gt;4)-Mur2Ac(oyl-L-Ala-gamma-D-Glu-L-Lys-D-Ala-D-Ala)-di-trans,octa-cis-undecaprenyl diphosphate = [GlcNAc-(1-&gt;4)-Mur2Ac(oyl-L-Ala-gamma-D-Glu-L-Lys-D-Ala-D-Ala)](n+1)-di-trans,octa-cis-undecaprenyl diphosphate + di-trans,octa-cis-undecaprenyl diphosphate + H(+)</text>
        <dbReference type="Rhea" id="RHEA:23708"/>
        <dbReference type="Rhea" id="RHEA-COMP:9602"/>
        <dbReference type="Rhea" id="RHEA-COMP:9603"/>
        <dbReference type="ChEBI" id="CHEBI:15378"/>
        <dbReference type="ChEBI" id="CHEBI:58405"/>
        <dbReference type="ChEBI" id="CHEBI:60033"/>
        <dbReference type="ChEBI" id="CHEBI:78435"/>
        <dbReference type="EC" id="2.4.99.28"/>
    </reaction>
</comment>
<proteinExistence type="inferred from homology"/>
<sequence length="396" mass="43602">MSSFVRKNIKGDQNIWVIIIFLSFVSLLTVYSATGSLAYQTQGGNTTYFMFKQLSFLLIGIALIVVVHRIPYKYFVIFSLPALYLSILMLIITFFVGQNLNEASRWLKVPGIGLSFQPSEMAKLALIVYVARVLAQHQQENEPTYGAFWPIMIHTGIVCLLIFPENLSTSLLLGGVVMLMMFLGRVPFKYLFLTGLAGLTVVSLVLILAMNGIVLIDRAETWATRVENFLDKEEGNKEFGDNYQVTQSKIAIATGGILGKGPGNSDQRNFLPHPYSDFIYAIIAEEFGFFGAALVLGAYFFLLGRIGVLVRKSNRTFPAFMVLGLGLMLVIQAFVNMGVAVGIFPVTGQPLPLVSMGGTSILFSCLALGAILSVSRHYQEQGKKTQINQSEVTQGQ</sequence>
<reference evidence="17 18" key="1">
    <citation type="submission" date="2016-10" db="EMBL/GenBank/DDBJ databases">
        <authorList>
            <person name="de Groot N.N."/>
        </authorList>
    </citation>
    <scope>NUCLEOTIDE SEQUENCE [LARGE SCALE GENOMIC DNA]</scope>
    <source>
        <strain evidence="17 18">DSM 19012</strain>
    </source>
</reference>
<evidence type="ECO:0000256" key="10">
    <source>
        <dbReference type="ARBA" id="ARBA00033270"/>
    </source>
</evidence>
<keyword evidence="3" id="KW-0808">Transferase</keyword>
<evidence type="ECO:0000256" key="16">
    <source>
        <dbReference type="SAM" id="Phobius"/>
    </source>
</evidence>
<evidence type="ECO:0000256" key="8">
    <source>
        <dbReference type="ARBA" id="ARBA00023136"/>
    </source>
</evidence>
<feature type="transmembrane region" description="Helical" evidence="16">
    <location>
        <begin position="74"/>
        <end position="96"/>
    </location>
</feature>
<dbReference type="PANTHER" id="PTHR30474:SF2">
    <property type="entry name" value="PEPTIDOGLYCAN GLYCOSYLTRANSFERASE FTSW-RELATED"/>
    <property type="match status" value="1"/>
</dbReference>
<evidence type="ECO:0000256" key="15">
    <source>
        <dbReference type="ARBA" id="ARBA00049902"/>
    </source>
</evidence>
<feature type="transmembrane region" description="Helical" evidence="16">
    <location>
        <begin position="46"/>
        <end position="67"/>
    </location>
</feature>
<keyword evidence="18" id="KW-1185">Reference proteome</keyword>
<dbReference type="Proteomes" id="UP000181976">
    <property type="component" value="Unassembled WGS sequence"/>
</dbReference>
<feature type="transmembrane region" description="Helical" evidence="16">
    <location>
        <begin position="195"/>
        <end position="216"/>
    </location>
</feature>
<feature type="transmembrane region" description="Helical" evidence="16">
    <location>
        <begin position="116"/>
        <end position="135"/>
    </location>
</feature>
<dbReference type="OrthoDB" id="9812661at2"/>
<evidence type="ECO:0000256" key="12">
    <source>
        <dbReference type="ARBA" id="ARBA00041185"/>
    </source>
</evidence>
<evidence type="ECO:0000256" key="2">
    <source>
        <dbReference type="ARBA" id="ARBA00022676"/>
    </source>
</evidence>
<evidence type="ECO:0000256" key="11">
    <source>
        <dbReference type="ARBA" id="ARBA00038053"/>
    </source>
</evidence>
<dbReference type="GO" id="GO:0015648">
    <property type="term" value="F:lipid-linked peptidoglycan transporter activity"/>
    <property type="evidence" value="ECO:0007669"/>
    <property type="project" value="TreeGrafter"/>
</dbReference>
<dbReference type="FunCoup" id="A0A1I1YQ48">
    <property type="interactions" value="155"/>
</dbReference>
<evidence type="ECO:0000256" key="5">
    <source>
        <dbReference type="ARBA" id="ARBA00022960"/>
    </source>
</evidence>
<dbReference type="GO" id="GO:0009252">
    <property type="term" value="P:peptidoglycan biosynthetic process"/>
    <property type="evidence" value="ECO:0007669"/>
    <property type="project" value="UniProtKB-KW"/>
</dbReference>
<dbReference type="STRING" id="385682.SAMN05444380_10831"/>
<gene>
    <name evidence="17" type="ORF">SAMN05444380_10831</name>
</gene>
<dbReference type="Pfam" id="PF01098">
    <property type="entry name" value="FTSW_RODA_SPOVE"/>
    <property type="match status" value="1"/>
</dbReference>
<evidence type="ECO:0000256" key="7">
    <source>
        <dbReference type="ARBA" id="ARBA00022989"/>
    </source>
</evidence>
<dbReference type="InterPro" id="IPR001182">
    <property type="entry name" value="FtsW/RodA"/>
</dbReference>
<keyword evidence="7 16" id="KW-1133">Transmembrane helix</keyword>
<protein>
    <recommendedName>
        <fullName evidence="12">Probable peptidoglycan glycosyltransferase FtsW</fullName>
        <ecNumber evidence="14">2.4.99.28</ecNumber>
    </recommendedName>
    <alternativeName>
        <fullName evidence="13">Cell division protein FtsW</fullName>
    </alternativeName>
    <alternativeName>
        <fullName evidence="10">Cell wall polymerase</fullName>
    </alternativeName>
    <alternativeName>
        <fullName evidence="9">Peptidoglycan polymerase</fullName>
    </alternativeName>
</protein>
<keyword evidence="2" id="KW-0328">Glycosyltransferase</keyword>
<keyword evidence="4 16" id="KW-0812">Transmembrane</keyword>
<dbReference type="InParanoid" id="A0A1I1YQ48"/>
<organism evidence="17 18">
    <name type="scientific">Thermophagus xiamenensis</name>
    <dbReference type="NCBI Taxonomy" id="385682"/>
    <lineage>
        <taxon>Bacteria</taxon>
        <taxon>Pseudomonadati</taxon>
        <taxon>Bacteroidota</taxon>
        <taxon>Bacteroidia</taxon>
        <taxon>Marinilabiliales</taxon>
        <taxon>Marinilabiliaceae</taxon>
        <taxon>Thermophagus</taxon>
    </lineage>
</organism>
<dbReference type="AlphaFoldDB" id="A0A1I1YQ48"/>
<feature type="transmembrane region" description="Helical" evidence="16">
    <location>
        <begin position="15"/>
        <end position="34"/>
    </location>
</feature>
<feature type="transmembrane region" description="Helical" evidence="16">
    <location>
        <begin position="322"/>
        <end position="347"/>
    </location>
</feature>
<evidence type="ECO:0000313" key="18">
    <source>
        <dbReference type="Proteomes" id="UP000181976"/>
    </source>
</evidence>
<keyword evidence="17" id="KW-0132">Cell division</keyword>
<keyword evidence="6" id="KW-0573">Peptidoglycan synthesis</keyword>
<evidence type="ECO:0000313" key="17">
    <source>
        <dbReference type="EMBL" id="SFE20070.1"/>
    </source>
</evidence>
<comment type="subcellular location">
    <subcellularLocation>
        <location evidence="1">Membrane</location>
        <topology evidence="1">Multi-pass membrane protein</topology>
    </subcellularLocation>
</comment>
<evidence type="ECO:0000256" key="3">
    <source>
        <dbReference type="ARBA" id="ARBA00022679"/>
    </source>
</evidence>
<keyword evidence="17" id="KW-0131">Cell cycle</keyword>
<evidence type="ECO:0000256" key="13">
    <source>
        <dbReference type="ARBA" id="ARBA00041418"/>
    </source>
</evidence>
<accession>A0A1I1YQ48</accession>
<dbReference type="PANTHER" id="PTHR30474">
    <property type="entry name" value="CELL CYCLE PROTEIN"/>
    <property type="match status" value="1"/>
</dbReference>
<dbReference type="GO" id="GO:0008955">
    <property type="term" value="F:peptidoglycan glycosyltransferase activity"/>
    <property type="evidence" value="ECO:0007669"/>
    <property type="project" value="UniProtKB-EC"/>
</dbReference>
<dbReference type="EC" id="2.4.99.28" evidence="14"/>
<feature type="transmembrane region" description="Helical" evidence="16">
    <location>
        <begin position="170"/>
        <end position="188"/>
    </location>
</feature>
<keyword evidence="5" id="KW-0133">Cell shape</keyword>
<name>A0A1I1YQ48_9BACT</name>
<feature type="transmembrane region" description="Helical" evidence="16">
    <location>
        <begin position="147"/>
        <end position="164"/>
    </location>
</feature>
<dbReference type="GO" id="GO:0008360">
    <property type="term" value="P:regulation of cell shape"/>
    <property type="evidence" value="ECO:0007669"/>
    <property type="project" value="UniProtKB-KW"/>
</dbReference>
<dbReference type="GO" id="GO:0051301">
    <property type="term" value="P:cell division"/>
    <property type="evidence" value="ECO:0007669"/>
    <property type="project" value="UniProtKB-KW"/>
</dbReference>
<feature type="transmembrane region" description="Helical" evidence="16">
    <location>
        <begin position="353"/>
        <end position="374"/>
    </location>
</feature>
<feature type="transmembrane region" description="Helical" evidence="16">
    <location>
        <begin position="278"/>
        <end position="302"/>
    </location>
</feature>
<evidence type="ECO:0000256" key="1">
    <source>
        <dbReference type="ARBA" id="ARBA00004141"/>
    </source>
</evidence>
<evidence type="ECO:0000256" key="6">
    <source>
        <dbReference type="ARBA" id="ARBA00022984"/>
    </source>
</evidence>
<dbReference type="GO" id="GO:0005886">
    <property type="term" value="C:plasma membrane"/>
    <property type="evidence" value="ECO:0007669"/>
    <property type="project" value="TreeGrafter"/>
</dbReference>